<dbReference type="Proteomes" id="UP000823749">
    <property type="component" value="Chromosome 6"/>
</dbReference>
<reference evidence="1 2" key="1">
    <citation type="submission" date="2020-08" db="EMBL/GenBank/DDBJ databases">
        <title>Plant Genome Project.</title>
        <authorList>
            <person name="Zhang R.-G."/>
        </authorList>
    </citation>
    <scope>NUCLEOTIDE SEQUENCE [LARGE SCALE GENOMIC DNA]</scope>
    <source>
        <strain evidence="1">WSP0</strain>
        <tissue evidence="1">Leaf</tissue>
    </source>
</reference>
<keyword evidence="2" id="KW-1185">Reference proteome</keyword>
<organism evidence="1 2">
    <name type="scientific">Rhododendron griersonianum</name>
    <dbReference type="NCBI Taxonomy" id="479676"/>
    <lineage>
        <taxon>Eukaryota</taxon>
        <taxon>Viridiplantae</taxon>
        <taxon>Streptophyta</taxon>
        <taxon>Embryophyta</taxon>
        <taxon>Tracheophyta</taxon>
        <taxon>Spermatophyta</taxon>
        <taxon>Magnoliopsida</taxon>
        <taxon>eudicotyledons</taxon>
        <taxon>Gunneridae</taxon>
        <taxon>Pentapetalae</taxon>
        <taxon>asterids</taxon>
        <taxon>Ericales</taxon>
        <taxon>Ericaceae</taxon>
        <taxon>Ericoideae</taxon>
        <taxon>Rhodoreae</taxon>
        <taxon>Rhododendron</taxon>
    </lineage>
</organism>
<protein>
    <submittedName>
        <fullName evidence="1">Uncharacterized protein</fullName>
    </submittedName>
</protein>
<evidence type="ECO:0000313" key="1">
    <source>
        <dbReference type="EMBL" id="KAG5542856.1"/>
    </source>
</evidence>
<accession>A0AAV6JNN8</accession>
<sequence>MIVVVKDSRYCNLGASRVALNASVLHRILFGFKRRFCPVHYYVAVFFLSTKFSGISERREWGVHGMRYRTEICMESCSWCSYLCCTGNLFQLFICYTVMAEPNRPDDHPYRNRIEAIGLGVAKVIAGSLTSSSSASLSACAFESALHVNRE</sequence>
<gene>
    <name evidence="1" type="ORF">RHGRI_015821</name>
</gene>
<proteinExistence type="predicted"/>
<evidence type="ECO:0000313" key="2">
    <source>
        <dbReference type="Proteomes" id="UP000823749"/>
    </source>
</evidence>
<dbReference type="EMBL" id="JACTNZ010000006">
    <property type="protein sequence ID" value="KAG5542856.1"/>
    <property type="molecule type" value="Genomic_DNA"/>
</dbReference>
<comment type="caution">
    <text evidence="1">The sequence shown here is derived from an EMBL/GenBank/DDBJ whole genome shotgun (WGS) entry which is preliminary data.</text>
</comment>
<name>A0AAV6JNN8_9ERIC</name>
<dbReference type="AlphaFoldDB" id="A0AAV6JNN8"/>